<sequence length="568" mass="64219">MELPVRNPVLGNRKSCPYRIETKKLSYKLCRKFQNLDWICCGGDIDTSIGRYILKDVSCEAKAGKITAIAGPSGAGKTTLLEILAGVVPQCRFSGKVLVNDRPMNGKHFRRLSGYVTQDDALFPLLTVQETLMFSARLRLCGGPNEAIVRVKQLLKELGLEHIGGKRIGGDSILGISGGERRRVSIGVDLVHDPAILLIDEPTSGLDSASALHVVSVLKSMVVNQGKTIVLTIHQPGFRILELIDHFVLLSNGTVCHHGSLNLLEERLKDAGHFIPKHEKRFFYPNSRFEEVLILGQRFSNNIFRTKQLFAARMIQALLAGFVLGTIFMNINNDHGKVTLQTRLGFFAFTLTFLLSTTTEGLPIFLQERRILMRETSRGAYRVSSYVIANTLVFLPFLLTVALLYTTPVYWLVGLRKDIYGFLFFSLVVWMVVLMSNSFVACFSALVPNFIMGTSLIAGFMGSFFLFSGYFITKKNIPKYWIFMHYLSLFKYPFECFMINEYGGEKGKKKCVESENGICLLYGNEFLKQQALEESQKWSNLGIMMSFIIGYRLLCFLILWYRCYRTRN</sequence>
<organism evidence="10 11">
    <name type="scientific">Thalictrum thalictroides</name>
    <name type="common">Rue-anemone</name>
    <name type="synonym">Anemone thalictroides</name>
    <dbReference type="NCBI Taxonomy" id="46969"/>
    <lineage>
        <taxon>Eukaryota</taxon>
        <taxon>Viridiplantae</taxon>
        <taxon>Streptophyta</taxon>
        <taxon>Embryophyta</taxon>
        <taxon>Tracheophyta</taxon>
        <taxon>Spermatophyta</taxon>
        <taxon>Magnoliopsida</taxon>
        <taxon>Ranunculales</taxon>
        <taxon>Ranunculaceae</taxon>
        <taxon>Thalictroideae</taxon>
        <taxon>Thalictrum</taxon>
    </lineage>
</organism>
<dbReference type="PROSITE" id="PS00211">
    <property type="entry name" value="ABC_TRANSPORTER_1"/>
    <property type="match status" value="1"/>
</dbReference>
<evidence type="ECO:0000256" key="5">
    <source>
        <dbReference type="ARBA" id="ARBA00022840"/>
    </source>
</evidence>
<dbReference type="AlphaFoldDB" id="A0A7J6WPX9"/>
<evidence type="ECO:0000256" key="3">
    <source>
        <dbReference type="ARBA" id="ARBA00022692"/>
    </source>
</evidence>
<evidence type="ECO:0000256" key="4">
    <source>
        <dbReference type="ARBA" id="ARBA00022741"/>
    </source>
</evidence>
<keyword evidence="6 8" id="KW-1133">Transmembrane helix</keyword>
<dbReference type="Pfam" id="PF00005">
    <property type="entry name" value="ABC_tran"/>
    <property type="match status" value="1"/>
</dbReference>
<keyword evidence="4" id="KW-0547">Nucleotide-binding</keyword>
<gene>
    <name evidence="10" type="ORF">FRX31_010991</name>
</gene>
<feature type="transmembrane region" description="Helical" evidence="8">
    <location>
        <begin position="419"/>
        <end position="443"/>
    </location>
</feature>
<feature type="domain" description="ABC transporter" evidence="9">
    <location>
        <begin position="31"/>
        <end position="277"/>
    </location>
</feature>
<evidence type="ECO:0000256" key="7">
    <source>
        <dbReference type="ARBA" id="ARBA00023136"/>
    </source>
</evidence>
<proteinExistence type="predicted"/>
<dbReference type="GO" id="GO:0140359">
    <property type="term" value="F:ABC-type transporter activity"/>
    <property type="evidence" value="ECO:0007669"/>
    <property type="project" value="InterPro"/>
</dbReference>
<keyword evidence="11" id="KW-1185">Reference proteome</keyword>
<reference evidence="10 11" key="1">
    <citation type="submission" date="2020-06" db="EMBL/GenBank/DDBJ databases">
        <title>Transcriptomic and genomic resources for Thalictrum thalictroides and T. hernandezii: Facilitating candidate gene discovery in an emerging model plant lineage.</title>
        <authorList>
            <person name="Arias T."/>
            <person name="Riano-Pachon D.M."/>
            <person name="Di Stilio V.S."/>
        </authorList>
    </citation>
    <scope>NUCLEOTIDE SEQUENCE [LARGE SCALE GENOMIC DNA]</scope>
    <source>
        <strain evidence="11">cv. WT478/WT964</strain>
        <tissue evidence="10">Leaves</tissue>
    </source>
</reference>
<dbReference type="PANTHER" id="PTHR48041">
    <property type="entry name" value="ABC TRANSPORTER G FAMILY MEMBER 28"/>
    <property type="match status" value="1"/>
</dbReference>
<dbReference type="InterPro" id="IPR003439">
    <property type="entry name" value="ABC_transporter-like_ATP-bd"/>
</dbReference>
<dbReference type="FunFam" id="3.40.50.300:FF:001473">
    <property type="entry name" value="ATP-binding cassette transporter"/>
    <property type="match status" value="1"/>
</dbReference>
<dbReference type="PROSITE" id="PS50893">
    <property type="entry name" value="ABC_TRANSPORTER_2"/>
    <property type="match status" value="1"/>
</dbReference>
<dbReference type="SUPFAM" id="SSF52540">
    <property type="entry name" value="P-loop containing nucleoside triphosphate hydrolases"/>
    <property type="match status" value="1"/>
</dbReference>
<dbReference type="Gene3D" id="3.40.50.300">
    <property type="entry name" value="P-loop containing nucleotide triphosphate hydrolases"/>
    <property type="match status" value="1"/>
</dbReference>
<evidence type="ECO:0000313" key="10">
    <source>
        <dbReference type="EMBL" id="KAF5199421.1"/>
    </source>
</evidence>
<feature type="transmembrane region" description="Helical" evidence="8">
    <location>
        <begin position="387"/>
        <end position="413"/>
    </location>
</feature>
<dbReference type="InterPro" id="IPR050352">
    <property type="entry name" value="ABCG_transporters"/>
</dbReference>
<keyword evidence="2" id="KW-0813">Transport</keyword>
<dbReference type="EMBL" id="JABWDY010011992">
    <property type="protein sequence ID" value="KAF5199421.1"/>
    <property type="molecule type" value="Genomic_DNA"/>
</dbReference>
<feature type="transmembrane region" description="Helical" evidence="8">
    <location>
        <begin position="310"/>
        <end position="332"/>
    </location>
</feature>
<comment type="caution">
    <text evidence="10">The sequence shown here is derived from an EMBL/GenBank/DDBJ whole genome shotgun (WGS) entry which is preliminary data.</text>
</comment>
<feature type="transmembrane region" description="Helical" evidence="8">
    <location>
        <begin position="541"/>
        <end position="561"/>
    </location>
</feature>
<dbReference type="GO" id="GO:0016887">
    <property type="term" value="F:ATP hydrolysis activity"/>
    <property type="evidence" value="ECO:0007669"/>
    <property type="project" value="InterPro"/>
</dbReference>
<evidence type="ECO:0000256" key="8">
    <source>
        <dbReference type="SAM" id="Phobius"/>
    </source>
</evidence>
<evidence type="ECO:0000256" key="6">
    <source>
        <dbReference type="ARBA" id="ARBA00022989"/>
    </source>
</evidence>
<dbReference type="SMART" id="SM00382">
    <property type="entry name" value="AAA"/>
    <property type="match status" value="1"/>
</dbReference>
<evidence type="ECO:0000256" key="1">
    <source>
        <dbReference type="ARBA" id="ARBA00004141"/>
    </source>
</evidence>
<dbReference type="InterPro" id="IPR003593">
    <property type="entry name" value="AAA+_ATPase"/>
</dbReference>
<dbReference type="GO" id="GO:0016020">
    <property type="term" value="C:membrane"/>
    <property type="evidence" value="ECO:0007669"/>
    <property type="project" value="UniProtKB-SubCell"/>
</dbReference>
<dbReference type="PANTHER" id="PTHR48041:SF100">
    <property type="entry name" value="ABC TRANSPORTER-LIKE"/>
    <property type="match status" value="1"/>
</dbReference>
<keyword evidence="7 8" id="KW-0472">Membrane</keyword>
<keyword evidence="5" id="KW-0067">ATP-binding</keyword>
<evidence type="ECO:0000256" key="2">
    <source>
        <dbReference type="ARBA" id="ARBA00022448"/>
    </source>
</evidence>
<feature type="transmembrane region" description="Helical" evidence="8">
    <location>
        <begin position="450"/>
        <end position="472"/>
    </location>
</feature>
<dbReference type="GO" id="GO:0005524">
    <property type="term" value="F:ATP binding"/>
    <property type="evidence" value="ECO:0007669"/>
    <property type="project" value="UniProtKB-KW"/>
</dbReference>
<keyword evidence="3 8" id="KW-0812">Transmembrane</keyword>
<protein>
    <submittedName>
        <fullName evidence="10">Abc transporter g family member</fullName>
    </submittedName>
</protein>
<feature type="transmembrane region" description="Helical" evidence="8">
    <location>
        <begin position="344"/>
        <end position="366"/>
    </location>
</feature>
<dbReference type="InterPro" id="IPR027417">
    <property type="entry name" value="P-loop_NTPase"/>
</dbReference>
<dbReference type="InterPro" id="IPR017871">
    <property type="entry name" value="ABC_transporter-like_CS"/>
</dbReference>
<name>A0A7J6WPX9_THATH</name>
<evidence type="ECO:0000259" key="9">
    <source>
        <dbReference type="PROSITE" id="PS50893"/>
    </source>
</evidence>
<dbReference type="OrthoDB" id="66620at2759"/>
<accession>A0A7J6WPX9</accession>
<dbReference type="Pfam" id="PF01061">
    <property type="entry name" value="ABC2_membrane"/>
    <property type="match status" value="1"/>
</dbReference>
<dbReference type="Proteomes" id="UP000554482">
    <property type="component" value="Unassembled WGS sequence"/>
</dbReference>
<comment type="subcellular location">
    <subcellularLocation>
        <location evidence="1">Membrane</location>
        <topology evidence="1">Multi-pass membrane protein</topology>
    </subcellularLocation>
</comment>
<dbReference type="InterPro" id="IPR013525">
    <property type="entry name" value="ABC2_TM"/>
</dbReference>
<evidence type="ECO:0000313" key="11">
    <source>
        <dbReference type="Proteomes" id="UP000554482"/>
    </source>
</evidence>